<evidence type="ECO:0000313" key="6">
    <source>
        <dbReference type="Proteomes" id="UP000182146"/>
    </source>
</evidence>
<dbReference type="PROSITE" id="PS51898">
    <property type="entry name" value="TYR_RECOMBINASE"/>
    <property type="match status" value="1"/>
</dbReference>
<reference evidence="5 6" key="1">
    <citation type="submission" date="2016-10" db="EMBL/GenBank/DDBJ databases">
        <authorList>
            <person name="de Groot N.N."/>
        </authorList>
    </citation>
    <scope>NUCLEOTIDE SEQUENCE [LARGE SCALE GENOMIC DNA]</scope>
    <source>
        <strain evidence="5 6">DSM 17813</strain>
    </source>
</reference>
<dbReference type="EMBL" id="FNGU01000012">
    <property type="protein sequence ID" value="SDM90375.1"/>
    <property type="molecule type" value="Genomic_DNA"/>
</dbReference>
<name>A0A1G9X1Y3_9BACT</name>
<evidence type="ECO:0000313" key="5">
    <source>
        <dbReference type="EMBL" id="SDM90375.1"/>
    </source>
</evidence>
<dbReference type="STRING" id="392333.SAMN05660860_03376"/>
<dbReference type="Gene3D" id="1.10.150.130">
    <property type="match status" value="1"/>
</dbReference>
<protein>
    <submittedName>
        <fullName evidence="5">Integrase</fullName>
    </submittedName>
</protein>
<dbReference type="InterPro" id="IPR050090">
    <property type="entry name" value="Tyrosine_recombinase_XerCD"/>
</dbReference>
<feature type="domain" description="Tyr recombinase" evidence="4">
    <location>
        <begin position="154"/>
        <end position="336"/>
    </location>
</feature>
<dbReference type="InterPro" id="IPR010998">
    <property type="entry name" value="Integrase_recombinase_N"/>
</dbReference>
<dbReference type="Gene3D" id="1.10.443.10">
    <property type="entry name" value="Intergrase catalytic core"/>
    <property type="match status" value="1"/>
</dbReference>
<dbReference type="RefSeq" id="WP_052446530.1">
    <property type="nucleotide sequence ID" value="NZ_FNGU01000012.1"/>
</dbReference>
<dbReference type="Pfam" id="PF00589">
    <property type="entry name" value="Phage_integrase"/>
    <property type="match status" value="1"/>
</dbReference>
<organism evidence="5 6">
    <name type="scientific">Geoalkalibacter ferrihydriticus</name>
    <dbReference type="NCBI Taxonomy" id="392333"/>
    <lineage>
        <taxon>Bacteria</taxon>
        <taxon>Pseudomonadati</taxon>
        <taxon>Thermodesulfobacteriota</taxon>
        <taxon>Desulfuromonadia</taxon>
        <taxon>Desulfuromonadales</taxon>
        <taxon>Geoalkalibacteraceae</taxon>
        <taxon>Geoalkalibacter</taxon>
    </lineage>
</organism>
<dbReference type="Proteomes" id="UP000182146">
    <property type="component" value="Unassembled WGS sequence"/>
</dbReference>
<dbReference type="InterPro" id="IPR011010">
    <property type="entry name" value="DNA_brk_join_enz"/>
</dbReference>
<evidence type="ECO:0000256" key="3">
    <source>
        <dbReference type="ARBA" id="ARBA00023172"/>
    </source>
</evidence>
<sequence>MDKITEGTFVFSKAFPNASTEEKAHFAKLEGWDYQPGPRQVLFGDYARRWMQRIWASWPEGTKKDDYRKDLKPILAHFEEMTFYQISLSELQIFVGGLKHQRGSKKGKQLSRQRIKNIILPFRAIWEAAVDEYRWILSNPFANPRKYLPNTKGQRRQGFRYDEWMRFFEHLDPWFQPIAELMALTGLIASELAGLRRSDIVDGHIRVKTTIVRGRKKGCKTSFRERKIPITQAIQKRLDDLLARDSSEHFVKGKKGGVFRASALSGRPWTKAAKKSGVTGKVPYCLRHSFAAWALALRIDPNRLVSLMGHGSKKMVYEVYGSYIEGINQDVPKILAYFGEDFLQADHSAMNSLASVSNEVRYWFGVLQEEAGHSAHPPLVGESLGESDT</sequence>
<dbReference type="PANTHER" id="PTHR30349:SF64">
    <property type="entry name" value="PROPHAGE INTEGRASE INTD-RELATED"/>
    <property type="match status" value="1"/>
</dbReference>
<dbReference type="PANTHER" id="PTHR30349">
    <property type="entry name" value="PHAGE INTEGRASE-RELATED"/>
    <property type="match status" value="1"/>
</dbReference>
<dbReference type="GO" id="GO:0003677">
    <property type="term" value="F:DNA binding"/>
    <property type="evidence" value="ECO:0007669"/>
    <property type="project" value="UniProtKB-KW"/>
</dbReference>
<keyword evidence="3" id="KW-0233">DNA recombination</keyword>
<keyword evidence="2" id="KW-0238">DNA-binding</keyword>
<evidence type="ECO:0000256" key="1">
    <source>
        <dbReference type="ARBA" id="ARBA00008857"/>
    </source>
</evidence>
<dbReference type="InterPro" id="IPR002104">
    <property type="entry name" value="Integrase_catalytic"/>
</dbReference>
<proteinExistence type="inferred from homology"/>
<dbReference type="GO" id="GO:0015074">
    <property type="term" value="P:DNA integration"/>
    <property type="evidence" value="ECO:0007669"/>
    <property type="project" value="InterPro"/>
</dbReference>
<evidence type="ECO:0000259" key="4">
    <source>
        <dbReference type="PROSITE" id="PS51898"/>
    </source>
</evidence>
<evidence type="ECO:0000256" key="2">
    <source>
        <dbReference type="ARBA" id="ARBA00023125"/>
    </source>
</evidence>
<dbReference type="InterPro" id="IPR013762">
    <property type="entry name" value="Integrase-like_cat_sf"/>
</dbReference>
<dbReference type="SUPFAM" id="SSF56349">
    <property type="entry name" value="DNA breaking-rejoining enzymes"/>
    <property type="match status" value="1"/>
</dbReference>
<dbReference type="GO" id="GO:0006310">
    <property type="term" value="P:DNA recombination"/>
    <property type="evidence" value="ECO:0007669"/>
    <property type="project" value="UniProtKB-KW"/>
</dbReference>
<gene>
    <name evidence="5" type="ORF">SAMN05660860_03376</name>
</gene>
<dbReference type="AlphaFoldDB" id="A0A1G9X1Y3"/>
<comment type="similarity">
    <text evidence="1">Belongs to the 'phage' integrase family.</text>
</comment>
<accession>A0A1G9X1Y3</accession>
<dbReference type="OrthoDB" id="5391994at2"/>